<feature type="compositionally biased region" description="Basic and acidic residues" evidence="17">
    <location>
        <begin position="790"/>
        <end position="801"/>
    </location>
</feature>
<dbReference type="Gene3D" id="2.40.50.140">
    <property type="entry name" value="Nucleic acid-binding proteins"/>
    <property type="match status" value="1"/>
</dbReference>
<keyword evidence="5" id="KW-0150">Chloroplast</keyword>
<dbReference type="InterPro" id="IPR031327">
    <property type="entry name" value="MCM"/>
</dbReference>
<keyword evidence="13" id="KW-0234">DNA repair</keyword>
<dbReference type="GO" id="GO:0005634">
    <property type="term" value="C:nucleus"/>
    <property type="evidence" value="ECO:0007669"/>
    <property type="project" value="UniProtKB-SubCell"/>
</dbReference>
<keyword evidence="10" id="KW-0347">Helicase</keyword>
<keyword evidence="8" id="KW-0227">DNA damage</keyword>
<keyword evidence="14" id="KW-0539">Nucleus</keyword>
<dbReference type="EC" id="3.6.4.12" evidence="4"/>
<evidence type="ECO:0000256" key="2">
    <source>
        <dbReference type="ARBA" id="ARBA00004229"/>
    </source>
</evidence>
<keyword evidence="11 16" id="KW-0067">ATP-binding</keyword>
<dbReference type="SMART" id="SM00350">
    <property type="entry name" value="MCM"/>
    <property type="match status" value="1"/>
</dbReference>
<dbReference type="GO" id="GO:0042555">
    <property type="term" value="C:MCM complex"/>
    <property type="evidence" value="ECO:0007669"/>
    <property type="project" value="TreeGrafter"/>
</dbReference>
<comment type="subcellular location">
    <subcellularLocation>
        <location evidence="1">Nucleus</location>
    </subcellularLocation>
    <subcellularLocation>
        <location evidence="2">Plastid</location>
        <location evidence="2">Chloroplast</location>
    </subcellularLocation>
</comment>
<dbReference type="Pfam" id="PF00493">
    <property type="entry name" value="MCM"/>
    <property type="match status" value="1"/>
</dbReference>
<dbReference type="Pfam" id="PF17855">
    <property type="entry name" value="MCM_lid"/>
    <property type="match status" value="1"/>
</dbReference>
<evidence type="ECO:0000256" key="3">
    <source>
        <dbReference type="ARBA" id="ARBA00008010"/>
    </source>
</evidence>
<evidence type="ECO:0000256" key="5">
    <source>
        <dbReference type="ARBA" id="ARBA00022528"/>
    </source>
</evidence>
<dbReference type="InterPro" id="IPR058768">
    <property type="entry name" value="MCM9_N"/>
</dbReference>
<evidence type="ECO:0000259" key="18">
    <source>
        <dbReference type="PROSITE" id="PS50051"/>
    </source>
</evidence>
<keyword evidence="7 16" id="KW-0547">Nucleotide-binding</keyword>
<accession>A0A1X6NPG9</accession>
<dbReference type="InterPro" id="IPR033762">
    <property type="entry name" value="MCM_OB"/>
</dbReference>
<keyword evidence="12 16" id="KW-0238">DNA-binding</keyword>
<evidence type="ECO:0000256" key="10">
    <source>
        <dbReference type="ARBA" id="ARBA00022806"/>
    </source>
</evidence>
<dbReference type="Proteomes" id="UP000218209">
    <property type="component" value="Unassembled WGS sequence"/>
</dbReference>
<dbReference type="InterPro" id="IPR012340">
    <property type="entry name" value="NA-bd_OB-fold"/>
</dbReference>
<evidence type="ECO:0000256" key="6">
    <source>
        <dbReference type="ARBA" id="ARBA00022640"/>
    </source>
</evidence>
<dbReference type="InterPro" id="IPR001208">
    <property type="entry name" value="MCM_dom"/>
</dbReference>
<dbReference type="Pfam" id="PF26066">
    <property type="entry name" value="MCM9_N"/>
    <property type="match status" value="1"/>
</dbReference>
<dbReference type="EMBL" id="KV919246">
    <property type="protein sequence ID" value="OSX70508.1"/>
    <property type="molecule type" value="Genomic_DNA"/>
</dbReference>
<feature type="compositionally biased region" description="Basic and acidic residues" evidence="17">
    <location>
        <begin position="713"/>
        <end position="731"/>
    </location>
</feature>
<dbReference type="PANTHER" id="PTHR11630">
    <property type="entry name" value="DNA REPLICATION LICENSING FACTOR MCM FAMILY MEMBER"/>
    <property type="match status" value="1"/>
</dbReference>
<dbReference type="Gene3D" id="2.20.28.10">
    <property type="match status" value="1"/>
</dbReference>
<evidence type="ECO:0000313" key="19">
    <source>
        <dbReference type="EMBL" id="OSX70508.1"/>
    </source>
</evidence>
<evidence type="ECO:0000256" key="12">
    <source>
        <dbReference type="ARBA" id="ARBA00023125"/>
    </source>
</evidence>
<feature type="compositionally biased region" description="Low complexity" evidence="17">
    <location>
        <begin position="819"/>
        <end position="831"/>
    </location>
</feature>
<dbReference type="InterPro" id="IPR027417">
    <property type="entry name" value="P-loop_NTPase"/>
</dbReference>
<feature type="region of interest" description="Disordered" evidence="17">
    <location>
        <begin position="706"/>
        <end position="961"/>
    </location>
</feature>
<organism evidence="19 20">
    <name type="scientific">Porphyra umbilicalis</name>
    <name type="common">Purple laver</name>
    <name type="synonym">Red alga</name>
    <dbReference type="NCBI Taxonomy" id="2786"/>
    <lineage>
        <taxon>Eukaryota</taxon>
        <taxon>Rhodophyta</taxon>
        <taxon>Bangiophyceae</taxon>
        <taxon>Bangiales</taxon>
        <taxon>Bangiaceae</taxon>
        <taxon>Porphyra</taxon>
    </lineage>
</organism>
<dbReference type="InterPro" id="IPR041562">
    <property type="entry name" value="MCM_lid"/>
</dbReference>
<name>A0A1X6NPG9_PORUM</name>
<evidence type="ECO:0000256" key="7">
    <source>
        <dbReference type="ARBA" id="ARBA00022741"/>
    </source>
</evidence>
<evidence type="ECO:0000313" key="20">
    <source>
        <dbReference type="Proteomes" id="UP000218209"/>
    </source>
</evidence>
<evidence type="ECO:0000256" key="8">
    <source>
        <dbReference type="ARBA" id="ARBA00022763"/>
    </source>
</evidence>
<comment type="catalytic activity">
    <reaction evidence="15">
        <text>ATP + H2O = ADP + phosphate + H(+)</text>
        <dbReference type="Rhea" id="RHEA:13065"/>
        <dbReference type="ChEBI" id="CHEBI:15377"/>
        <dbReference type="ChEBI" id="CHEBI:15378"/>
        <dbReference type="ChEBI" id="CHEBI:30616"/>
        <dbReference type="ChEBI" id="CHEBI:43474"/>
        <dbReference type="ChEBI" id="CHEBI:456216"/>
        <dbReference type="EC" id="3.6.4.12"/>
    </reaction>
</comment>
<evidence type="ECO:0000256" key="9">
    <source>
        <dbReference type="ARBA" id="ARBA00022801"/>
    </source>
</evidence>
<gene>
    <name evidence="19" type="ORF">BU14_0736s0001</name>
</gene>
<dbReference type="GO" id="GO:0017116">
    <property type="term" value="F:single-stranded DNA helicase activity"/>
    <property type="evidence" value="ECO:0007669"/>
    <property type="project" value="TreeGrafter"/>
</dbReference>
<dbReference type="OrthoDB" id="271325at2759"/>
<proteinExistence type="inferred from homology"/>
<dbReference type="GO" id="GO:0003697">
    <property type="term" value="F:single-stranded DNA binding"/>
    <property type="evidence" value="ECO:0007669"/>
    <property type="project" value="TreeGrafter"/>
</dbReference>
<dbReference type="Gene3D" id="3.40.50.300">
    <property type="entry name" value="P-loop containing nucleotide triphosphate hydrolases"/>
    <property type="match status" value="1"/>
</dbReference>
<evidence type="ECO:0000256" key="14">
    <source>
        <dbReference type="ARBA" id="ARBA00023242"/>
    </source>
</evidence>
<sequence length="1021" mass="106211">MAFPGPPVLGDTLPSEDVQFFEEFLIQEYERRLVAVLREPDVAAHYSIGIDLTHHAGHATVLKVLSDPLPMLKLLDEAGRDAQTTLATRLEGASAGHSYTVKGNAHVRVVSVPSRLLRAVSALRSGDVGSFICVAGTVVRTGGVMMCEVDRTYSCAKCGHTFPLSGDIAQRGEFRLPSVCPARVPGRKPCGGTRFTREERAFSCREYQEIKLQEQVKSLGVGSVPRTLLVVLTDELADTVKPGDDVEIVGILHRRWHRTPTPGQRADVELMLAATGVSLTNARKSFLHLSDEAVAGFEAFWAAHRSTPLAGRNAILQSLCPQLYGMYVTKLIVAMSLIGGAASRDDSGTTVRGESHLLIVGDPGTAKSQILRYAALLSPRAVLTTGIGTTSAGLTTTAVRDAGSGQWMLDAGALVLADGGLCCIDEFDSIREGDRGSIHEAMEQQTLSVAKAGLVCTLSTRTTVFAAVNPKAGKLGSTIYVPTTDTFSTPGDRSQGGVAGVGGGGGTSKALPIELAIAAPLLSRFDVVLTLLDRHDESWDKALSTFILDGCRHTGAAAAAEATAATARWSLDRLRQYIFYVKNRLHPRLSREARLILSRYYSAERRGDGRNVSRTTVRLMEALIRLTVAHARLMFRRQWATAQDAAFAVAAVEASAASQPVLGGGSALHAPFPADPDGEYRTYALFLQSKLRLEDLVETPQWAPRAADADAGALDKAEEAEGQEEAERQEEGASAFGLPSGATGAGSGSGDTPTVGSGDGGGAPSTPDSDDGAAQYGGGTSTPAAVRQGDVARAERAEQARLDAAVGVVPDQSQLSFTAAAADAPRRPASYARKRPRPTAASDEEGDGFESPAPSGPPSSTTPPRTADSGGSGDPAGGPDDATSPAWRASTGAVPPAVGPDGSTPRGRAPVVAHPPAIMAGATTPDGQAPTASVPSALGAAGGSGAPFWTQPKAPGAFDSAASASDLDDVFKGLEEEDEEDVTSGVVLAAVPSAPPALPLPVMPAASGGVEPRRIRPPPAL</sequence>
<evidence type="ECO:0000256" key="16">
    <source>
        <dbReference type="RuleBase" id="RU004070"/>
    </source>
</evidence>
<evidence type="ECO:0000256" key="13">
    <source>
        <dbReference type="ARBA" id="ARBA00023204"/>
    </source>
</evidence>
<dbReference type="GO" id="GO:0005524">
    <property type="term" value="F:ATP binding"/>
    <property type="evidence" value="ECO:0007669"/>
    <property type="project" value="UniProtKB-KW"/>
</dbReference>
<dbReference type="PRINTS" id="PR01657">
    <property type="entry name" value="MCMFAMILY"/>
</dbReference>
<evidence type="ECO:0000256" key="4">
    <source>
        <dbReference type="ARBA" id="ARBA00012551"/>
    </source>
</evidence>
<dbReference type="PANTHER" id="PTHR11630:SF48">
    <property type="entry name" value="DNA HELICASE MCM9"/>
    <property type="match status" value="1"/>
</dbReference>
<evidence type="ECO:0000256" key="1">
    <source>
        <dbReference type="ARBA" id="ARBA00004123"/>
    </source>
</evidence>
<feature type="domain" description="MCM C-terminal AAA(+) ATPase" evidence="18">
    <location>
        <begin position="311"/>
        <end position="547"/>
    </location>
</feature>
<evidence type="ECO:0000256" key="11">
    <source>
        <dbReference type="ARBA" id="ARBA00022840"/>
    </source>
</evidence>
<dbReference type="PROSITE" id="PS50051">
    <property type="entry name" value="MCM_2"/>
    <property type="match status" value="1"/>
</dbReference>
<keyword evidence="9" id="KW-0378">Hydrolase</keyword>
<dbReference type="Pfam" id="PF17207">
    <property type="entry name" value="MCM_OB"/>
    <property type="match status" value="1"/>
</dbReference>
<evidence type="ECO:0000256" key="17">
    <source>
        <dbReference type="SAM" id="MobiDB-lite"/>
    </source>
</evidence>
<comment type="similarity">
    <text evidence="3 16">Belongs to the MCM family.</text>
</comment>
<dbReference type="GO" id="GO:0009507">
    <property type="term" value="C:chloroplast"/>
    <property type="evidence" value="ECO:0007669"/>
    <property type="project" value="UniProtKB-SubCell"/>
</dbReference>
<reference evidence="19 20" key="1">
    <citation type="submission" date="2017-03" db="EMBL/GenBank/DDBJ databases">
        <title>WGS assembly of Porphyra umbilicalis.</title>
        <authorList>
            <person name="Brawley S.H."/>
            <person name="Blouin N.A."/>
            <person name="Ficko-Blean E."/>
            <person name="Wheeler G.L."/>
            <person name="Lohr M."/>
            <person name="Goodson H.V."/>
            <person name="Jenkins J.W."/>
            <person name="Blaby-Haas C.E."/>
            <person name="Helliwell K.E."/>
            <person name="Chan C."/>
            <person name="Marriage T."/>
            <person name="Bhattacharya D."/>
            <person name="Klein A.S."/>
            <person name="Badis Y."/>
            <person name="Brodie J."/>
            <person name="Cao Y."/>
            <person name="Collen J."/>
            <person name="Dittami S.M."/>
            <person name="Gachon C.M."/>
            <person name="Green B.R."/>
            <person name="Karpowicz S."/>
            <person name="Kim J.W."/>
            <person name="Kudahl U."/>
            <person name="Lin S."/>
            <person name="Michel G."/>
            <person name="Mittag M."/>
            <person name="Olson B.J."/>
            <person name="Pangilinan J."/>
            <person name="Peng Y."/>
            <person name="Qiu H."/>
            <person name="Shu S."/>
            <person name="Singer J.T."/>
            <person name="Smith A.G."/>
            <person name="Sprecher B.N."/>
            <person name="Wagner V."/>
            <person name="Wang W."/>
            <person name="Wang Z.-Y."/>
            <person name="Yan J."/>
            <person name="Yarish C."/>
            <person name="Zoeuner-Riek S."/>
            <person name="Zhuang Y."/>
            <person name="Zou Y."/>
            <person name="Lindquist E.A."/>
            <person name="Grimwood J."/>
            <person name="Barry K."/>
            <person name="Rokhsar D.S."/>
            <person name="Schmutz J."/>
            <person name="Stiller J.W."/>
            <person name="Grossman A.R."/>
            <person name="Prochnik S.E."/>
        </authorList>
    </citation>
    <scope>NUCLEOTIDE SEQUENCE [LARGE SCALE GENOMIC DNA]</scope>
    <source>
        <strain evidence="19">4086291</strain>
    </source>
</reference>
<keyword evidence="20" id="KW-1185">Reference proteome</keyword>
<evidence type="ECO:0000256" key="15">
    <source>
        <dbReference type="ARBA" id="ARBA00047995"/>
    </source>
</evidence>
<dbReference type="SUPFAM" id="SSF50249">
    <property type="entry name" value="Nucleic acid-binding proteins"/>
    <property type="match status" value="1"/>
</dbReference>
<dbReference type="AlphaFoldDB" id="A0A1X6NPG9"/>
<dbReference type="GO" id="GO:0000724">
    <property type="term" value="P:double-strand break repair via homologous recombination"/>
    <property type="evidence" value="ECO:0007669"/>
    <property type="project" value="TreeGrafter"/>
</dbReference>
<dbReference type="SUPFAM" id="SSF52540">
    <property type="entry name" value="P-loop containing nucleoside triphosphate hydrolases"/>
    <property type="match status" value="1"/>
</dbReference>
<feature type="compositionally biased region" description="Low complexity" evidence="17">
    <location>
        <begin position="877"/>
        <end position="886"/>
    </location>
</feature>
<feature type="region of interest" description="Disordered" evidence="17">
    <location>
        <begin position="997"/>
        <end position="1021"/>
    </location>
</feature>
<protein>
    <recommendedName>
        <fullName evidence="4">DNA helicase</fullName>
        <ecNumber evidence="4">3.6.4.12</ecNumber>
    </recommendedName>
</protein>
<dbReference type="GO" id="GO:0016787">
    <property type="term" value="F:hydrolase activity"/>
    <property type="evidence" value="ECO:0007669"/>
    <property type="project" value="UniProtKB-KW"/>
</dbReference>
<keyword evidence="6" id="KW-0934">Plastid</keyword>